<comment type="caution">
    <text evidence="1">The sequence shown here is derived from an EMBL/GenBank/DDBJ whole genome shotgun (WGS) entry which is preliminary data.</text>
</comment>
<accession>A0ABU1JI79</accession>
<dbReference type="Proteomes" id="UP001262410">
    <property type="component" value="Unassembled WGS sequence"/>
</dbReference>
<evidence type="ECO:0000313" key="2">
    <source>
        <dbReference type="Proteomes" id="UP001262410"/>
    </source>
</evidence>
<keyword evidence="2" id="KW-1185">Reference proteome</keyword>
<organism evidence="1 2">
    <name type="scientific">Inquilinus ginsengisoli</name>
    <dbReference type="NCBI Taxonomy" id="363840"/>
    <lineage>
        <taxon>Bacteria</taxon>
        <taxon>Pseudomonadati</taxon>
        <taxon>Pseudomonadota</taxon>
        <taxon>Alphaproteobacteria</taxon>
        <taxon>Rhodospirillales</taxon>
        <taxon>Rhodospirillaceae</taxon>
        <taxon>Inquilinus</taxon>
    </lineage>
</organism>
<proteinExistence type="predicted"/>
<name>A0ABU1JI79_9PROT</name>
<gene>
    <name evidence="1" type="ORF">E9232_000823</name>
</gene>
<evidence type="ECO:0000313" key="1">
    <source>
        <dbReference type="EMBL" id="MDR6288316.1"/>
    </source>
</evidence>
<reference evidence="1 2" key="1">
    <citation type="submission" date="2023-07" db="EMBL/GenBank/DDBJ databases">
        <title>Sorghum-associated microbial communities from plants grown in Nebraska, USA.</title>
        <authorList>
            <person name="Schachtman D."/>
        </authorList>
    </citation>
    <scope>NUCLEOTIDE SEQUENCE [LARGE SCALE GENOMIC DNA]</scope>
    <source>
        <strain evidence="1 2">584</strain>
    </source>
</reference>
<dbReference type="EMBL" id="JAVDPW010000002">
    <property type="protein sequence ID" value="MDR6288316.1"/>
    <property type="molecule type" value="Genomic_DNA"/>
</dbReference>
<sequence length="39" mass="4479">MAAKILMLVSFIVLSRAKTPFPMRGTLGRSNMKINRQDW</sequence>
<protein>
    <submittedName>
        <fullName evidence="1">Uncharacterized protein</fullName>
    </submittedName>
</protein>